<dbReference type="RefSeq" id="WP_151136147.1">
    <property type="nucleotide sequence ID" value="NZ_VZUS01000001.1"/>
</dbReference>
<protein>
    <recommendedName>
        <fullName evidence="3">KaiC-like domain-containing protein</fullName>
    </recommendedName>
</protein>
<dbReference type="EMBL" id="VZUS01000001">
    <property type="protein sequence ID" value="KAB1187468.1"/>
    <property type="molecule type" value="Genomic_DNA"/>
</dbReference>
<accession>A0A643JW90</accession>
<reference evidence="2" key="1">
    <citation type="submission" date="2019-09" db="EMBL/GenBank/DDBJ databases">
        <title>Genomic analysis of Haloferax sp. CBA1149.</title>
        <authorList>
            <person name="Roh S.W."/>
        </authorList>
    </citation>
    <scope>NUCLEOTIDE SEQUENCE</scope>
    <source>
        <strain evidence="2">CBA1149</strain>
    </source>
</reference>
<organism evidence="2">
    <name type="scientific">Haloferax sp. CBA1149</name>
    <dbReference type="NCBI Taxonomy" id="2650753"/>
    <lineage>
        <taxon>Archaea</taxon>
        <taxon>Methanobacteriati</taxon>
        <taxon>Methanobacteriota</taxon>
        <taxon>Stenosarchaea group</taxon>
        <taxon>Halobacteria</taxon>
        <taxon>Halobacteriales</taxon>
        <taxon>Haloferacaceae</taxon>
        <taxon>Haloferax</taxon>
    </lineage>
</organism>
<name>A0A643JW90_9EURY</name>
<feature type="region of interest" description="Disordered" evidence="1">
    <location>
        <begin position="1"/>
        <end position="88"/>
    </location>
</feature>
<feature type="compositionally biased region" description="Basic and acidic residues" evidence="1">
    <location>
        <begin position="67"/>
        <end position="86"/>
    </location>
</feature>
<dbReference type="Pfam" id="PF24336">
    <property type="entry name" value="DUF7504"/>
    <property type="match status" value="1"/>
</dbReference>
<dbReference type="InterPro" id="IPR055927">
    <property type="entry name" value="DUF7504"/>
</dbReference>
<evidence type="ECO:0008006" key="3">
    <source>
        <dbReference type="Google" id="ProtNLM"/>
    </source>
</evidence>
<proteinExistence type="predicted"/>
<evidence type="ECO:0000313" key="2">
    <source>
        <dbReference type="EMBL" id="KAB1187468.1"/>
    </source>
</evidence>
<sequence>MDYNDETEPDSSTSGSEEGGSSSLSDLAKDAISSEPAADLSDAHTPTEGGDATTERATGASLSDLAKSVRERGTATKDGDQGERTSGEWASMVSDDGLTEPSAGSLELNPDTDDVFDLVADETNVLLLGPSGTSAEYSLCERVMKPTSPTGNEHQLLISIDVPPEEHAENLRCIRNDSVTKQVLVDAQSYTHSTPGEDYGDGVEVMNVATPSDLRRIGILVTKVLTKWSDEDVPITVCVRSLSNLLDAVGDPQRVFRFLHILHGRVRAAGARAHFHMDPARHDEQTARTFYSLFDARLEFDADGSVSLH</sequence>
<feature type="compositionally biased region" description="Low complexity" evidence="1">
    <location>
        <begin position="10"/>
        <end position="26"/>
    </location>
</feature>
<dbReference type="AlphaFoldDB" id="A0A643JW90"/>
<gene>
    <name evidence="2" type="ORF">Hfx1149_05260</name>
</gene>
<comment type="caution">
    <text evidence="2">The sequence shown here is derived from an EMBL/GenBank/DDBJ whole genome shotgun (WGS) entry which is preliminary data.</text>
</comment>
<evidence type="ECO:0000256" key="1">
    <source>
        <dbReference type="SAM" id="MobiDB-lite"/>
    </source>
</evidence>